<organism evidence="1 2">
    <name type="scientific">Vaccinium darrowii</name>
    <dbReference type="NCBI Taxonomy" id="229202"/>
    <lineage>
        <taxon>Eukaryota</taxon>
        <taxon>Viridiplantae</taxon>
        <taxon>Streptophyta</taxon>
        <taxon>Embryophyta</taxon>
        <taxon>Tracheophyta</taxon>
        <taxon>Spermatophyta</taxon>
        <taxon>Magnoliopsida</taxon>
        <taxon>eudicotyledons</taxon>
        <taxon>Gunneridae</taxon>
        <taxon>Pentapetalae</taxon>
        <taxon>asterids</taxon>
        <taxon>Ericales</taxon>
        <taxon>Ericaceae</taxon>
        <taxon>Vaccinioideae</taxon>
        <taxon>Vaccinieae</taxon>
        <taxon>Vaccinium</taxon>
    </lineage>
</organism>
<proteinExistence type="predicted"/>
<gene>
    <name evidence="1" type="ORF">Vadar_007454</name>
</gene>
<sequence length="129" mass="14261">MISAPTDVDQSKSNHGNDNDILRLDDQNFHMVVHHQQLTTNDESTIDVMFKSFWGSQEQEAQPHSQGIPTNSWYPPSVFCSPTSSRPGTPSSTSSSSFSLQRPADRPQTLPHVSPTEAAGINVLLKDKR</sequence>
<comment type="caution">
    <text evidence="1">The sequence shown here is derived from an EMBL/GenBank/DDBJ whole genome shotgun (WGS) entry which is preliminary data.</text>
</comment>
<protein>
    <submittedName>
        <fullName evidence="1">Uncharacterized protein</fullName>
    </submittedName>
</protein>
<dbReference type="Proteomes" id="UP000828048">
    <property type="component" value="Chromosome 11"/>
</dbReference>
<keyword evidence="2" id="KW-1185">Reference proteome</keyword>
<reference evidence="1 2" key="1">
    <citation type="journal article" date="2021" name="Hortic Res">
        <title>High-quality reference genome and annotation aids understanding of berry development for evergreen blueberry (Vaccinium darrowii).</title>
        <authorList>
            <person name="Yu J."/>
            <person name="Hulse-Kemp A.M."/>
            <person name="Babiker E."/>
            <person name="Staton M."/>
        </authorList>
    </citation>
    <scope>NUCLEOTIDE SEQUENCE [LARGE SCALE GENOMIC DNA]</scope>
    <source>
        <strain evidence="2">cv. NJ 8807/NJ 8810</strain>
        <tissue evidence="1">Young leaf</tissue>
    </source>
</reference>
<evidence type="ECO:0000313" key="1">
    <source>
        <dbReference type="EMBL" id="KAH7853863.1"/>
    </source>
</evidence>
<name>A0ACB7YK08_9ERIC</name>
<accession>A0ACB7YK08</accession>
<dbReference type="EMBL" id="CM037161">
    <property type="protein sequence ID" value="KAH7853863.1"/>
    <property type="molecule type" value="Genomic_DNA"/>
</dbReference>
<evidence type="ECO:0000313" key="2">
    <source>
        <dbReference type="Proteomes" id="UP000828048"/>
    </source>
</evidence>